<reference evidence="1 2" key="1">
    <citation type="submission" date="2014-12" db="EMBL/GenBank/DDBJ databases">
        <title>Complete genome sequence of Herbaspirillum rubrisubalbicans Os38.</title>
        <authorList>
            <person name="Chen M."/>
            <person name="An Q."/>
        </authorList>
    </citation>
    <scope>NUCLEOTIDE SEQUENCE [LARGE SCALE GENOMIC DNA]</scope>
    <source>
        <strain evidence="1 2">Os38</strain>
    </source>
</reference>
<protein>
    <submittedName>
        <fullName evidence="1">Uncharacterized protein</fullName>
    </submittedName>
</protein>
<sequence>MISRRRRSTWSASTLAGKQNRKAGSVVAVWISATISGDRVRLVISQAAATFCVQTLMLAARMQIQIVR</sequence>
<evidence type="ECO:0000313" key="1">
    <source>
        <dbReference type="EMBL" id="RAM66751.1"/>
    </source>
</evidence>
<gene>
    <name evidence="1" type="ORF">RB24_00105</name>
</gene>
<proteinExistence type="predicted"/>
<name>A0ABX9C818_9BURK</name>
<accession>A0ABX9C818</accession>
<dbReference type="Proteomes" id="UP000248631">
    <property type="component" value="Unassembled WGS sequence"/>
</dbReference>
<evidence type="ECO:0000313" key="2">
    <source>
        <dbReference type="Proteomes" id="UP000248631"/>
    </source>
</evidence>
<dbReference type="EMBL" id="JUGD01000001">
    <property type="protein sequence ID" value="RAM66751.1"/>
    <property type="molecule type" value="Genomic_DNA"/>
</dbReference>
<keyword evidence="2" id="KW-1185">Reference proteome</keyword>
<comment type="caution">
    <text evidence="1">The sequence shown here is derived from an EMBL/GenBank/DDBJ whole genome shotgun (WGS) entry which is preliminary data.</text>
</comment>
<organism evidence="1 2">
    <name type="scientific">Herbaspirillum rubrisubalbicans</name>
    <dbReference type="NCBI Taxonomy" id="80842"/>
    <lineage>
        <taxon>Bacteria</taxon>
        <taxon>Pseudomonadati</taxon>
        <taxon>Pseudomonadota</taxon>
        <taxon>Betaproteobacteria</taxon>
        <taxon>Burkholderiales</taxon>
        <taxon>Oxalobacteraceae</taxon>
        <taxon>Herbaspirillum</taxon>
    </lineage>
</organism>